<keyword evidence="2" id="KW-0804">Transcription</keyword>
<dbReference type="AlphaFoldDB" id="A0A150H8F8"/>
<dbReference type="RefSeq" id="WP_062021772.1">
    <property type="nucleotide sequence ID" value="NZ_JAKRCZ010000002.1"/>
</dbReference>
<dbReference type="InterPro" id="IPR041916">
    <property type="entry name" value="Anti_sigma_zinc_sf"/>
</dbReference>
<dbReference type="Pfam" id="PF13490">
    <property type="entry name" value="zf-HC2"/>
    <property type="match status" value="1"/>
</dbReference>
<name>A0A150H8F8_9MICO</name>
<keyword evidence="1" id="KW-0805">Transcription regulation</keyword>
<dbReference type="InterPro" id="IPR027383">
    <property type="entry name" value="Znf_put"/>
</dbReference>
<evidence type="ECO:0000256" key="2">
    <source>
        <dbReference type="ARBA" id="ARBA00023163"/>
    </source>
</evidence>
<organism evidence="4 5">
    <name type="scientific">Brevibacterium ravenspurgense</name>
    <dbReference type="NCBI Taxonomy" id="479117"/>
    <lineage>
        <taxon>Bacteria</taxon>
        <taxon>Bacillati</taxon>
        <taxon>Actinomycetota</taxon>
        <taxon>Actinomycetes</taxon>
        <taxon>Micrococcales</taxon>
        <taxon>Brevibacteriaceae</taxon>
        <taxon>Brevibacterium</taxon>
    </lineage>
</organism>
<keyword evidence="5" id="KW-1185">Reference proteome</keyword>
<gene>
    <name evidence="4" type="primary">rsrA</name>
    <name evidence="4" type="ORF">Bravens_01430</name>
</gene>
<proteinExistence type="predicted"/>
<feature type="domain" description="Putative zinc-finger" evidence="3">
    <location>
        <begin position="15"/>
        <end position="44"/>
    </location>
</feature>
<dbReference type="EMBL" id="LQQC01000010">
    <property type="protein sequence ID" value="KXZ58382.1"/>
    <property type="molecule type" value="Genomic_DNA"/>
</dbReference>
<dbReference type="NCBIfam" id="TIGR03988">
    <property type="entry name" value="antisig_RsrA"/>
    <property type="match status" value="1"/>
</dbReference>
<evidence type="ECO:0000259" key="3">
    <source>
        <dbReference type="Pfam" id="PF13490"/>
    </source>
</evidence>
<evidence type="ECO:0000313" key="5">
    <source>
        <dbReference type="Proteomes" id="UP000243589"/>
    </source>
</evidence>
<dbReference type="InterPro" id="IPR024020">
    <property type="entry name" value="Anit_sigma_mycothiol_RsrA"/>
</dbReference>
<dbReference type="Gene3D" id="1.10.10.1320">
    <property type="entry name" value="Anti-sigma factor, zinc-finger domain"/>
    <property type="match status" value="1"/>
</dbReference>
<reference evidence="4 5" key="1">
    <citation type="submission" date="2016-01" db="EMBL/GenBank/DDBJ databases">
        <title>Use of Whole Genome Sequencing to ascertain that Brevibacterium massiliense (Roux, Raoult 2009) is a later heterotypic synonym of Brevibacterium ravenspurgense (Mages 2008).</title>
        <authorList>
            <person name="Bernier A.-M."/>
            <person name="Burdz T."/>
            <person name="Huynh C."/>
            <person name="Pachecho A.L."/>
            <person name="Wiebe D."/>
            <person name="Bonner C."/>
            <person name="Bernard K."/>
        </authorList>
    </citation>
    <scope>NUCLEOTIDE SEQUENCE [LARGE SCALE GENOMIC DNA]</scope>
    <source>
        <strain evidence="4 5">CCUG56047</strain>
    </source>
</reference>
<evidence type="ECO:0000313" key="4">
    <source>
        <dbReference type="EMBL" id="KXZ58382.1"/>
    </source>
</evidence>
<evidence type="ECO:0000256" key="1">
    <source>
        <dbReference type="ARBA" id="ARBA00023015"/>
    </source>
</evidence>
<dbReference type="Proteomes" id="UP000243589">
    <property type="component" value="Unassembled WGS sequence"/>
</dbReference>
<accession>A0A150H8F8</accession>
<comment type="caution">
    <text evidence="4">The sequence shown here is derived from an EMBL/GenBank/DDBJ whole genome shotgun (WGS) entry which is preliminary data.</text>
</comment>
<protein>
    <submittedName>
        <fullName evidence="4">Anti-sigma factor RsrA</fullName>
    </submittedName>
</protein>
<dbReference type="PATRIC" id="fig|479117.4.peg.1419"/>
<sequence length="90" mass="10453">MTETNRWSSCRMESLERIYGYLDGELGPEACQAIEAHLRDCEECSDEYQIESMLKELVRRSCNCDVAPEGLADRIRARITVERTQIHWQG</sequence>